<dbReference type="PANTHER" id="PTHR46796:SF15">
    <property type="entry name" value="BLL1074 PROTEIN"/>
    <property type="match status" value="1"/>
</dbReference>
<dbReference type="EMBL" id="JAPNTZ010000011">
    <property type="protein sequence ID" value="MCY1142193.1"/>
    <property type="molecule type" value="Genomic_DNA"/>
</dbReference>
<name>A0ABT4B6Q7_9ACTN</name>
<dbReference type="SUPFAM" id="SSF46689">
    <property type="entry name" value="Homeodomain-like"/>
    <property type="match status" value="1"/>
</dbReference>
<dbReference type="InterPro" id="IPR009057">
    <property type="entry name" value="Homeodomain-like_sf"/>
</dbReference>
<dbReference type="Gene3D" id="1.10.10.60">
    <property type="entry name" value="Homeodomain-like"/>
    <property type="match status" value="1"/>
</dbReference>
<gene>
    <name evidence="5" type="ORF">OWR29_29715</name>
</gene>
<dbReference type="InterPro" id="IPR018060">
    <property type="entry name" value="HTH_AraC"/>
</dbReference>
<feature type="domain" description="HTH araC/xylS-type" evidence="4">
    <location>
        <begin position="162"/>
        <end position="259"/>
    </location>
</feature>
<keyword evidence="3" id="KW-0804">Transcription</keyword>
<keyword evidence="2" id="KW-0238">DNA-binding</keyword>
<evidence type="ECO:0000313" key="5">
    <source>
        <dbReference type="EMBL" id="MCY1142193.1"/>
    </source>
</evidence>
<dbReference type="Proteomes" id="UP001151002">
    <property type="component" value="Unassembled WGS sequence"/>
</dbReference>
<dbReference type="Pfam" id="PF12833">
    <property type="entry name" value="HTH_18"/>
    <property type="match status" value="1"/>
</dbReference>
<evidence type="ECO:0000256" key="1">
    <source>
        <dbReference type="ARBA" id="ARBA00023015"/>
    </source>
</evidence>
<evidence type="ECO:0000259" key="4">
    <source>
        <dbReference type="PROSITE" id="PS01124"/>
    </source>
</evidence>
<protein>
    <submittedName>
        <fullName evidence="5">Helix-turn-helix transcriptional regulator</fullName>
    </submittedName>
</protein>
<accession>A0ABT4B6Q7</accession>
<evidence type="ECO:0000256" key="2">
    <source>
        <dbReference type="ARBA" id="ARBA00023125"/>
    </source>
</evidence>
<dbReference type="SMART" id="SM00342">
    <property type="entry name" value="HTH_ARAC"/>
    <property type="match status" value="1"/>
</dbReference>
<keyword evidence="1" id="KW-0805">Transcription regulation</keyword>
<keyword evidence="6" id="KW-1185">Reference proteome</keyword>
<organism evidence="5 6">
    <name type="scientific">Paractinoplanes pyxinae</name>
    <dbReference type="NCBI Taxonomy" id="2997416"/>
    <lineage>
        <taxon>Bacteria</taxon>
        <taxon>Bacillati</taxon>
        <taxon>Actinomycetota</taxon>
        <taxon>Actinomycetes</taxon>
        <taxon>Micromonosporales</taxon>
        <taxon>Micromonosporaceae</taxon>
        <taxon>Paractinoplanes</taxon>
    </lineage>
</organism>
<comment type="caution">
    <text evidence="5">The sequence shown here is derived from an EMBL/GenBank/DDBJ whole genome shotgun (WGS) entry which is preliminary data.</text>
</comment>
<dbReference type="RefSeq" id="WP_267566616.1">
    <property type="nucleotide sequence ID" value="NZ_JAPNTZ010000011.1"/>
</dbReference>
<dbReference type="InterPro" id="IPR050204">
    <property type="entry name" value="AraC_XylS_family_regulators"/>
</dbReference>
<dbReference type="Pfam" id="PF20240">
    <property type="entry name" value="DUF6597"/>
    <property type="match status" value="1"/>
</dbReference>
<sequence>MVVDEYVRGRPAAALAPFVAGYSGYRQRGVAPMRHLGLPSPYLTMILTMDEPLVMAAHPDPRQPPGSYDSLIGGLHLTPAVIVHEGRQSGVQVALRPLGCRALLGVPAAELVGLDVDASALLGSTVVAQLRERLCLAADWPSRFAVVDSVLRAHLRGDKSVKPEVAYAYGSIVSGQSVKSVAAEVGWSDRHLTNRFRAEVGLRPKETARVARFDRARRALHPGTLIGDVAAAHGYADQSHLVREFRALAGCTPSEWISEQFDFIQAVQLEPAHDGQHD</sequence>
<proteinExistence type="predicted"/>
<dbReference type="PANTHER" id="PTHR46796">
    <property type="entry name" value="HTH-TYPE TRANSCRIPTIONAL ACTIVATOR RHAS-RELATED"/>
    <property type="match status" value="1"/>
</dbReference>
<dbReference type="PROSITE" id="PS01124">
    <property type="entry name" value="HTH_ARAC_FAMILY_2"/>
    <property type="match status" value="1"/>
</dbReference>
<reference evidence="5" key="1">
    <citation type="submission" date="2022-11" db="EMBL/GenBank/DDBJ databases">
        <authorList>
            <person name="Somphong A."/>
            <person name="Phongsopitanun W."/>
        </authorList>
    </citation>
    <scope>NUCLEOTIDE SEQUENCE</scope>
    <source>
        <strain evidence="5">Pm04-4</strain>
    </source>
</reference>
<dbReference type="InterPro" id="IPR046532">
    <property type="entry name" value="DUF6597"/>
</dbReference>
<evidence type="ECO:0000256" key="3">
    <source>
        <dbReference type="ARBA" id="ARBA00023163"/>
    </source>
</evidence>
<evidence type="ECO:0000313" key="6">
    <source>
        <dbReference type="Proteomes" id="UP001151002"/>
    </source>
</evidence>